<reference evidence="21" key="1">
    <citation type="submission" date="2016-11" db="EMBL/GenBank/DDBJ databases">
        <authorList>
            <person name="Varghese N."/>
            <person name="Submissions S."/>
        </authorList>
    </citation>
    <scope>NUCLEOTIDE SEQUENCE [LARGE SCALE GENOMIC DNA]</scope>
    <source>
        <strain evidence="21">DSM 12395</strain>
    </source>
</reference>
<keyword evidence="14" id="KW-1208">Phospholipid metabolism</keyword>
<keyword evidence="5" id="KW-0808">Transferase</keyword>
<keyword evidence="18" id="KW-0479">Metal-binding</keyword>
<evidence type="ECO:0000256" key="3">
    <source>
        <dbReference type="ARBA" id="ARBA00022475"/>
    </source>
</evidence>
<feature type="binding site" evidence="17">
    <location>
        <position position="10"/>
    </location>
    <ligand>
        <name>ATP</name>
        <dbReference type="ChEBI" id="CHEBI:30616"/>
    </ligand>
</feature>
<evidence type="ECO:0000256" key="19">
    <source>
        <dbReference type="SAM" id="Phobius"/>
    </source>
</evidence>
<evidence type="ECO:0000256" key="17">
    <source>
        <dbReference type="PIRSR" id="PIRSR600829-3"/>
    </source>
</evidence>
<dbReference type="InterPro" id="IPR000829">
    <property type="entry name" value="DAGK"/>
</dbReference>
<dbReference type="PANTHER" id="PTHR34299">
    <property type="entry name" value="DIACYLGLYCEROL KINASE"/>
    <property type="match status" value="1"/>
</dbReference>
<dbReference type="CDD" id="cd14265">
    <property type="entry name" value="UDPK_IM_like"/>
    <property type="match status" value="1"/>
</dbReference>
<dbReference type="InterPro" id="IPR036945">
    <property type="entry name" value="DAGK_sf"/>
</dbReference>
<evidence type="ECO:0000313" key="20">
    <source>
        <dbReference type="EMBL" id="SHF48412.1"/>
    </source>
</evidence>
<dbReference type="PANTHER" id="PTHR34299:SF1">
    <property type="entry name" value="DIACYLGLYCEROL KINASE"/>
    <property type="match status" value="1"/>
</dbReference>
<dbReference type="Pfam" id="PF01219">
    <property type="entry name" value="DAGK_prokar"/>
    <property type="match status" value="1"/>
</dbReference>
<keyword evidence="12 19" id="KW-0472">Membrane</keyword>
<evidence type="ECO:0000256" key="1">
    <source>
        <dbReference type="ARBA" id="ARBA00004651"/>
    </source>
</evidence>
<comment type="similarity">
    <text evidence="2">Belongs to the bacterial diacylglycerol kinase family.</text>
</comment>
<dbReference type="GO" id="GO:0008654">
    <property type="term" value="P:phospholipid biosynthetic process"/>
    <property type="evidence" value="ECO:0007669"/>
    <property type="project" value="UniProtKB-KW"/>
</dbReference>
<evidence type="ECO:0000256" key="7">
    <source>
        <dbReference type="ARBA" id="ARBA00022741"/>
    </source>
</evidence>
<protein>
    <submittedName>
        <fullName evidence="20">Diacylglycerol kinase (ATP)</fullName>
    </submittedName>
</protein>
<dbReference type="EMBL" id="FQUY01000027">
    <property type="protein sequence ID" value="SHF48412.1"/>
    <property type="molecule type" value="Genomic_DNA"/>
</dbReference>
<organism evidence="20 21">
    <name type="scientific">Desulforamulus putei DSM 12395</name>
    <dbReference type="NCBI Taxonomy" id="1121429"/>
    <lineage>
        <taxon>Bacteria</taxon>
        <taxon>Bacillati</taxon>
        <taxon>Bacillota</taxon>
        <taxon>Clostridia</taxon>
        <taxon>Eubacteriales</taxon>
        <taxon>Peptococcaceae</taxon>
        <taxon>Desulforamulus</taxon>
    </lineage>
</organism>
<keyword evidence="4" id="KW-0444">Lipid biosynthesis</keyword>
<keyword evidence="8 20" id="KW-0418">Kinase</keyword>
<keyword evidence="10 19" id="KW-1133">Transmembrane helix</keyword>
<evidence type="ECO:0000256" key="18">
    <source>
        <dbReference type="PIRSR" id="PIRSR600829-4"/>
    </source>
</evidence>
<evidence type="ECO:0000256" key="10">
    <source>
        <dbReference type="ARBA" id="ARBA00022989"/>
    </source>
</evidence>
<dbReference type="InterPro" id="IPR033717">
    <property type="entry name" value="UDPK"/>
</dbReference>
<proteinExistence type="inferred from homology"/>
<evidence type="ECO:0000256" key="5">
    <source>
        <dbReference type="ARBA" id="ARBA00022679"/>
    </source>
</evidence>
<feature type="binding site" evidence="17">
    <location>
        <position position="70"/>
    </location>
    <ligand>
        <name>ATP</name>
        <dbReference type="ChEBI" id="CHEBI:30616"/>
    </ligand>
</feature>
<feature type="transmembrane region" description="Helical" evidence="19">
    <location>
        <begin position="27"/>
        <end position="46"/>
    </location>
</feature>
<keyword evidence="18" id="KW-0460">Magnesium</keyword>
<comment type="subcellular location">
    <subcellularLocation>
        <location evidence="1">Cell membrane</location>
        <topology evidence="1">Multi-pass membrane protein</topology>
    </subcellularLocation>
</comment>
<sequence>MKGFIRSFGYALAGILYAFRTQRNMKVHFAAAISVVTVGLFLRLSPSEWVDVIFAIIFVLAAECINTAVEAAVDVSSPHKHPLAKAAKDCAAGAVLLAAINSLLVAYFILWPKILKVFL</sequence>
<feature type="transmembrane region" description="Helical" evidence="19">
    <location>
        <begin position="52"/>
        <end position="69"/>
    </location>
</feature>
<feature type="binding site" evidence="18">
    <location>
        <position position="70"/>
    </location>
    <ligand>
        <name>a divalent metal cation</name>
        <dbReference type="ChEBI" id="CHEBI:60240"/>
    </ligand>
</feature>
<feature type="transmembrane region" description="Helical" evidence="19">
    <location>
        <begin position="90"/>
        <end position="110"/>
    </location>
</feature>
<feature type="binding site" evidence="16">
    <location>
        <position position="63"/>
    </location>
    <ligand>
        <name>substrate</name>
    </ligand>
</feature>
<evidence type="ECO:0000256" key="8">
    <source>
        <dbReference type="ARBA" id="ARBA00022777"/>
    </source>
</evidence>
<comment type="cofactor">
    <cofactor evidence="18">
        <name>Mg(2+)</name>
        <dbReference type="ChEBI" id="CHEBI:18420"/>
    </cofactor>
    <text evidence="18">Mn(2+), Zn(2+), Cd(2+) and Co(2+) support activity to lesser extents.</text>
</comment>
<dbReference type="OrthoDB" id="9789934at2"/>
<keyword evidence="3" id="KW-1003">Cell membrane</keyword>
<keyword evidence="7 17" id="KW-0547">Nucleotide-binding</keyword>
<evidence type="ECO:0000256" key="13">
    <source>
        <dbReference type="ARBA" id="ARBA00023209"/>
    </source>
</evidence>
<dbReference type="Proteomes" id="UP000184148">
    <property type="component" value="Unassembled WGS sequence"/>
</dbReference>
<dbReference type="AlphaFoldDB" id="A0A1M5C1T6"/>
<feature type="binding site" evidence="17">
    <location>
        <begin position="88"/>
        <end position="89"/>
    </location>
    <ligand>
        <name>ATP</name>
        <dbReference type="ChEBI" id="CHEBI:30616"/>
    </ligand>
</feature>
<evidence type="ECO:0000256" key="4">
    <source>
        <dbReference type="ARBA" id="ARBA00022516"/>
    </source>
</evidence>
<evidence type="ECO:0000256" key="12">
    <source>
        <dbReference type="ARBA" id="ARBA00023136"/>
    </source>
</evidence>
<keyword evidence="21" id="KW-1185">Reference proteome</keyword>
<evidence type="ECO:0000256" key="14">
    <source>
        <dbReference type="ARBA" id="ARBA00023264"/>
    </source>
</evidence>
<gene>
    <name evidence="20" type="ORF">SAMN02745133_02761</name>
</gene>
<dbReference type="RefSeq" id="WP_143157089.1">
    <property type="nucleotide sequence ID" value="NZ_FQUY01000027.1"/>
</dbReference>
<dbReference type="GO" id="GO:0046872">
    <property type="term" value="F:metal ion binding"/>
    <property type="evidence" value="ECO:0007669"/>
    <property type="project" value="UniProtKB-KW"/>
</dbReference>
<evidence type="ECO:0000256" key="6">
    <source>
        <dbReference type="ARBA" id="ARBA00022692"/>
    </source>
</evidence>
<evidence type="ECO:0000256" key="16">
    <source>
        <dbReference type="PIRSR" id="PIRSR600829-2"/>
    </source>
</evidence>
<evidence type="ECO:0000256" key="2">
    <source>
        <dbReference type="ARBA" id="ARBA00005967"/>
    </source>
</evidence>
<name>A0A1M5C1T6_9FIRM</name>
<evidence type="ECO:0000256" key="9">
    <source>
        <dbReference type="ARBA" id="ARBA00022840"/>
    </source>
</evidence>
<accession>A0A1M5C1T6</accession>
<dbReference type="GO" id="GO:0005886">
    <property type="term" value="C:plasma membrane"/>
    <property type="evidence" value="ECO:0007669"/>
    <property type="project" value="UniProtKB-SubCell"/>
</dbReference>
<evidence type="ECO:0000256" key="15">
    <source>
        <dbReference type="PIRSR" id="PIRSR600829-1"/>
    </source>
</evidence>
<dbReference type="PROSITE" id="PS01069">
    <property type="entry name" value="DAGK_PROKAR"/>
    <property type="match status" value="1"/>
</dbReference>
<keyword evidence="6 19" id="KW-0812">Transmembrane</keyword>
<dbReference type="STRING" id="1121429.SAMN02745133_02761"/>
<keyword evidence="13" id="KW-0594">Phospholipid biosynthesis</keyword>
<feature type="active site" description="Proton acceptor" evidence="15">
    <location>
        <position position="63"/>
    </location>
</feature>
<evidence type="ECO:0000256" key="11">
    <source>
        <dbReference type="ARBA" id="ARBA00023098"/>
    </source>
</evidence>
<dbReference type="Gene3D" id="1.10.287.3610">
    <property type="match status" value="1"/>
</dbReference>
<evidence type="ECO:0000313" key="21">
    <source>
        <dbReference type="Proteomes" id="UP000184148"/>
    </source>
</evidence>
<dbReference type="GO" id="GO:0016301">
    <property type="term" value="F:kinase activity"/>
    <property type="evidence" value="ECO:0007669"/>
    <property type="project" value="UniProtKB-KW"/>
</dbReference>
<dbReference type="GO" id="GO:0005524">
    <property type="term" value="F:ATP binding"/>
    <property type="evidence" value="ECO:0007669"/>
    <property type="project" value="UniProtKB-KW"/>
</dbReference>
<keyword evidence="9 17" id="KW-0067">ATP-binding</keyword>
<keyword evidence="11" id="KW-0443">Lipid metabolism</keyword>